<dbReference type="SUPFAM" id="SSF47954">
    <property type="entry name" value="Cyclin-like"/>
    <property type="match status" value="1"/>
</dbReference>
<gene>
    <name evidence="2" type="ORF">METBIDRAFT_10344</name>
</gene>
<dbReference type="InterPro" id="IPR036915">
    <property type="entry name" value="Cyclin-like_sf"/>
</dbReference>
<dbReference type="EMBL" id="LXTC01000001">
    <property type="protein sequence ID" value="OBA24180.1"/>
    <property type="molecule type" value="Genomic_DNA"/>
</dbReference>
<reference evidence="2 3" key="1">
    <citation type="submission" date="2016-05" db="EMBL/GenBank/DDBJ databases">
        <title>Comparative genomics of biotechnologically important yeasts.</title>
        <authorList>
            <consortium name="DOE Joint Genome Institute"/>
            <person name="Riley R."/>
            <person name="Haridas S."/>
            <person name="Wolfe K.H."/>
            <person name="Lopes M.R."/>
            <person name="Hittinger C.T."/>
            <person name="Goker M."/>
            <person name="Salamov A."/>
            <person name="Wisecaver J."/>
            <person name="Long T.M."/>
            <person name="Aerts A.L."/>
            <person name="Barry K."/>
            <person name="Choi C."/>
            <person name="Clum A."/>
            <person name="Coughlan A.Y."/>
            <person name="Deshpande S."/>
            <person name="Douglass A.P."/>
            <person name="Hanson S.J."/>
            <person name="Klenk H.-P."/>
            <person name="LaButti K."/>
            <person name="Lapidus A."/>
            <person name="Lindquist E."/>
            <person name="Lipzen A."/>
            <person name="Meier-kolthoff J.P."/>
            <person name="Ohm R.A."/>
            <person name="Otillar R.P."/>
            <person name="Pangilinan J."/>
            <person name="Peng Y."/>
            <person name="Rokas A."/>
            <person name="Rosa C.A."/>
            <person name="Scheuner C."/>
            <person name="Sibirny A.A."/>
            <person name="Slot J.C."/>
            <person name="Stielow J.B."/>
            <person name="Sun H."/>
            <person name="Kurtzman C.P."/>
            <person name="Blackwell M."/>
            <person name="Grigoriev I.V."/>
            <person name="Jeffries T.W."/>
        </authorList>
    </citation>
    <scope>NUCLEOTIDE SEQUENCE [LARGE SCALE GENOMIC DNA]</scope>
    <source>
        <strain evidence="2 3">NRRL YB-4993</strain>
    </source>
</reference>
<dbReference type="PANTHER" id="PTHR15615:SF108">
    <property type="entry name" value="PROTEIN CNPPD1"/>
    <property type="match status" value="1"/>
</dbReference>
<dbReference type="GO" id="GO:0019901">
    <property type="term" value="F:protein kinase binding"/>
    <property type="evidence" value="ECO:0007669"/>
    <property type="project" value="InterPro"/>
</dbReference>
<dbReference type="Proteomes" id="UP000092555">
    <property type="component" value="Unassembled WGS sequence"/>
</dbReference>
<accession>A0A1A0HJJ2</accession>
<dbReference type="RefSeq" id="XP_018714661.1">
    <property type="nucleotide sequence ID" value="XM_018853745.1"/>
</dbReference>
<dbReference type="CDD" id="cd20557">
    <property type="entry name" value="CYCLIN_ScPCL1-like"/>
    <property type="match status" value="1"/>
</dbReference>
<organism evidence="2 3">
    <name type="scientific">Metschnikowia bicuspidata var. bicuspidata NRRL YB-4993</name>
    <dbReference type="NCBI Taxonomy" id="869754"/>
    <lineage>
        <taxon>Eukaryota</taxon>
        <taxon>Fungi</taxon>
        <taxon>Dikarya</taxon>
        <taxon>Ascomycota</taxon>
        <taxon>Saccharomycotina</taxon>
        <taxon>Pichiomycetes</taxon>
        <taxon>Metschnikowiaceae</taxon>
        <taxon>Metschnikowia</taxon>
    </lineage>
</organism>
<evidence type="ECO:0000313" key="3">
    <source>
        <dbReference type="Proteomes" id="UP000092555"/>
    </source>
</evidence>
<dbReference type="PANTHER" id="PTHR15615">
    <property type="match status" value="1"/>
</dbReference>
<sequence length="278" mass="30303">MSAFSQTFVTCCFLILQTKKSDGSGGKQLARVVDSLDLSPSNLAVALIYLSKYQANSVNSLDNSESDSLHHYMVIASLILANKFINDQSYTLKTWHSIIHKCSDLRPSLALLNQLEQNFLASLDFALNTKHDPRLWMLFHSLNGKHVTQLRLAVDSSSSAPFRNGAKRGTSALYNYGLATPPLAFPINTSPLSYISSMTPSPREPYTPVALPTGLAGIAPMATQSFQLYPLPLLQQTPQRMALGGDEWSQPAKRRKLGHGMCGMGSALAPACTSHFSV</sequence>
<name>A0A1A0HJJ2_9ASCO</name>
<dbReference type="GO" id="GO:0005634">
    <property type="term" value="C:nucleus"/>
    <property type="evidence" value="ECO:0007669"/>
    <property type="project" value="TreeGrafter"/>
</dbReference>
<evidence type="ECO:0000259" key="1">
    <source>
        <dbReference type="Pfam" id="PF00134"/>
    </source>
</evidence>
<feature type="domain" description="Cyclin N-terminal" evidence="1">
    <location>
        <begin position="29"/>
        <end position="128"/>
    </location>
</feature>
<protein>
    <recommendedName>
        <fullName evidence="1">Cyclin N-terminal domain-containing protein</fullName>
    </recommendedName>
</protein>
<dbReference type="Gene3D" id="1.10.472.10">
    <property type="entry name" value="Cyclin-like"/>
    <property type="match status" value="1"/>
</dbReference>
<dbReference type="GO" id="GO:0000307">
    <property type="term" value="C:cyclin-dependent protein kinase holoenzyme complex"/>
    <property type="evidence" value="ECO:0007669"/>
    <property type="project" value="UniProtKB-ARBA"/>
</dbReference>
<evidence type="ECO:0000313" key="2">
    <source>
        <dbReference type="EMBL" id="OBA24180.1"/>
    </source>
</evidence>
<keyword evidence="3" id="KW-1185">Reference proteome</keyword>
<dbReference type="GeneID" id="30026721"/>
<dbReference type="InterPro" id="IPR013922">
    <property type="entry name" value="Cyclin_PHO80-like"/>
</dbReference>
<dbReference type="GO" id="GO:0016538">
    <property type="term" value="F:cyclin-dependent protein serine/threonine kinase regulator activity"/>
    <property type="evidence" value="ECO:0007669"/>
    <property type="project" value="TreeGrafter"/>
</dbReference>
<proteinExistence type="predicted"/>
<dbReference type="OrthoDB" id="244495at2759"/>
<dbReference type="AlphaFoldDB" id="A0A1A0HJJ2"/>
<dbReference type="InterPro" id="IPR006671">
    <property type="entry name" value="Cyclin_N"/>
</dbReference>
<dbReference type="Pfam" id="PF00134">
    <property type="entry name" value="Cyclin_N"/>
    <property type="match status" value="1"/>
</dbReference>
<comment type="caution">
    <text evidence="2">The sequence shown here is derived from an EMBL/GenBank/DDBJ whole genome shotgun (WGS) entry which is preliminary data.</text>
</comment>